<comment type="caution">
    <text evidence="1">The sequence shown here is derived from an EMBL/GenBank/DDBJ whole genome shotgun (WGS) entry which is preliminary data.</text>
</comment>
<dbReference type="Proteomes" id="UP000663846">
    <property type="component" value="Unassembled WGS sequence"/>
</dbReference>
<dbReference type="EMBL" id="CAJMWS010001079">
    <property type="protein sequence ID" value="CAE6472765.1"/>
    <property type="molecule type" value="Genomic_DNA"/>
</dbReference>
<evidence type="ECO:0000313" key="2">
    <source>
        <dbReference type="Proteomes" id="UP000663846"/>
    </source>
</evidence>
<gene>
    <name evidence="1" type="ORF">RDB_LOCUS178272</name>
</gene>
<accession>A0A8H3C6H3</accession>
<proteinExistence type="predicted"/>
<feature type="non-terminal residue" evidence="1">
    <location>
        <position position="1"/>
    </location>
</feature>
<evidence type="ECO:0000313" key="1">
    <source>
        <dbReference type="EMBL" id="CAE6472765.1"/>
    </source>
</evidence>
<reference evidence="1" key="1">
    <citation type="submission" date="2021-01" db="EMBL/GenBank/DDBJ databases">
        <authorList>
            <person name="Kaushik A."/>
        </authorList>
    </citation>
    <scope>NUCLEOTIDE SEQUENCE</scope>
    <source>
        <strain evidence="1">AG1-1C</strain>
    </source>
</reference>
<sequence>LVTSRLTSLTSYAPGGDNCKERLLGRCSLGRSVTEPAEDTECVLDRGDRALGDSPSSTTYSARHGIAHVMFGPRILHEPPTYPSSIRIDYAAHQRALTHGAASSMTFPPCNPRDLYVVQL</sequence>
<organism evidence="1 2">
    <name type="scientific">Rhizoctonia solani</name>
    <dbReference type="NCBI Taxonomy" id="456999"/>
    <lineage>
        <taxon>Eukaryota</taxon>
        <taxon>Fungi</taxon>
        <taxon>Dikarya</taxon>
        <taxon>Basidiomycota</taxon>
        <taxon>Agaricomycotina</taxon>
        <taxon>Agaricomycetes</taxon>
        <taxon>Cantharellales</taxon>
        <taxon>Ceratobasidiaceae</taxon>
        <taxon>Rhizoctonia</taxon>
    </lineage>
</organism>
<name>A0A8H3C6H3_9AGAM</name>
<protein>
    <submittedName>
        <fullName evidence="1">Uncharacterized protein</fullName>
    </submittedName>
</protein>
<dbReference type="AlphaFoldDB" id="A0A8H3C6H3"/>